<dbReference type="InterPro" id="IPR020471">
    <property type="entry name" value="AKR"/>
</dbReference>
<evidence type="ECO:0000259" key="4">
    <source>
        <dbReference type="Pfam" id="PF00248"/>
    </source>
</evidence>
<dbReference type="InterPro" id="IPR018170">
    <property type="entry name" value="Aldo/ket_reductase_CS"/>
</dbReference>
<name>A0ABY3TTV7_9MYCO</name>
<dbReference type="RefSeq" id="WP_240179431.1">
    <property type="nucleotide sequence ID" value="NZ_CP092362.2"/>
</dbReference>
<dbReference type="PIRSF" id="PIRSF000097">
    <property type="entry name" value="AKR"/>
    <property type="match status" value="1"/>
</dbReference>
<dbReference type="InterPro" id="IPR036812">
    <property type="entry name" value="NAD(P)_OxRdtase_dom_sf"/>
</dbReference>
<dbReference type="PRINTS" id="PR00069">
    <property type="entry name" value="ALDKETRDTASE"/>
</dbReference>
<protein>
    <submittedName>
        <fullName evidence="5">Aldo/keto reductase</fullName>
    </submittedName>
</protein>
<evidence type="ECO:0000256" key="1">
    <source>
        <dbReference type="ARBA" id="ARBA00007905"/>
    </source>
</evidence>
<dbReference type="PROSITE" id="PS00798">
    <property type="entry name" value="ALDOKETO_REDUCTASE_1"/>
    <property type="match status" value="1"/>
</dbReference>
<dbReference type="Pfam" id="PF00248">
    <property type="entry name" value="Aldo_ket_red"/>
    <property type="match status" value="1"/>
</dbReference>
<keyword evidence="2" id="KW-0521">NADP</keyword>
<dbReference type="PANTHER" id="PTHR43827:SF3">
    <property type="entry name" value="NADP-DEPENDENT OXIDOREDUCTASE DOMAIN-CONTAINING PROTEIN"/>
    <property type="match status" value="1"/>
</dbReference>
<dbReference type="Proteomes" id="UP001055337">
    <property type="component" value="Chromosome"/>
</dbReference>
<reference evidence="5" key="1">
    <citation type="submission" date="2022-08" db="EMBL/GenBank/DDBJ databases">
        <title>Whole genome sequencing of non-tuberculosis mycobacteria type-strains.</title>
        <authorList>
            <person name="Igarashi Y."/>
            <person name="Osugi A."/>
            <person name="Mitarai S."/>
        </authorList>
    </citation>
    <scope>NUCLEOTIDE SEQUENCE</scope>
    <source>
        <strain evidence="5">JCM 16369</strain>
    </source>
</reference>
<proteinExistence type="inferred from homology"/>
<organism evidence="5 6">
    <name type="scientific">Mycolicibacterium crocinum</name>
    <dbReference type="NCBI Taxonomy" id="388459"/>
    <lineage>
        <taxon>Bacteria</taxon>
        <taxon>Bacillati</taxon>
        <taxon>Actinomycetota</taxon>
        <taxon>Actinomycetes</taxon>
        <taxon>Mycobacteriales</taxon>
        <taxon>Mycobacteriaceae</taxon>
        <taxon>Mycolicibacterium</taxon>
    </lineage>
</organism>
<sequence>MSTVPSLTLNDGTKIPQLGFGVFQIAPDETASAVRTALEIGYRHIDTAEMYQNEKGVGQGIRDFGIDRGEVYVTSKLNNGFHKPDDARRAFDKTIEALGSDYVDLFLIHWPLPTLYDGDFVSTWKTLEEFKTDGRARSIGVSNFQIHHLEQLARDSETVPAVNQIEVHPYFANDELRTYGTDHTILTEAWSPIAQGAVLDDPVIGKVAERLGKSPAQVVLRWHIERGDIVFPKSVTPERIKENLEIFDFELSDDDIDAITALDKGEAGRRGPNPDTFDYIPK</sequence>
<comment type="similarity">
    <text evidence="1">Belongs to the aldo/keto reductase family.</text>
</comment>
<dbReference type="EMBL" id="CP092362">
    <property type="protein sequence ID" value="ULN43114.1"/>
    <property type="molecule type" value="Genomic_DNA"/>
</dbReference>
<dbReference type="PROSITE" id="PS00062">
    <property type="entry name" value="ALDOKETO_REDUCTASE_2"/>
    <property type="match status" value="1"/>
</dbReference>
<keyword evidence="3" id="KW-0560">Oxidoreductase</keyword>
<dbReference type="SUPFAM" id="SSF51430">
    <property type="entry name" value="NAD(P)-linked oxidoreductase"/>
    <property type="match status" value="1"/>
</dbReference>
<gene>
    <name evidence="5" type="ORF">MI149_08625</name>
</gene>
<keyword evidence="6" id="KW-1185">Reference proteome</keyword>
<accession>A0ABY3TTV7</accession>
<dbReference type="InterPro" id="IPR023210">
    <property type="entry name" value="NADP_OxRdtase_dom"/>
</dbReference>
<dbReference type="Gene3D" id="3.20.20.100">
    <property type="entry name" value="NADP-dependent oxidoreductase domain"/>
    <property type="match status" value="1"/>
</dbReference>
<evidence type="ECO:0000313" key="5">
    <source>
        <dbReference type="EMBL" id="ULN43114.1"/>
    </source>
</evidence>
<evidence type="ECO:0000313" key="6">
    <source>
        <dbReference type="Proteomes" id="UP001055337"/>
    </source>
</evidence>
<dbReference type="PANTHER" id="PTHR43827">
    <property type="entry name" value="2,5-DIKETO-D-GLUCONIC ACID REDUCTASE"/>
    <property type="match status" value="1"/>
</dbReference>
<evidence type="ECO:0000256" key="2">
    <source>
        <dbReference type="ARBA" id="ARBA00022857"/>
    </source>
</evidence>
<evidence type="ECO:0000256" key="3">
    <source>
        <dbReference type="ARBA" id="ARBA00023002"/>
    </source>
</evidence>
<feature type="domain" description="NADP-dependent oxidoreductase" evidence="4">
    <location>
        <begin position="24"/>
        <end position="263"/>
    </location>
</feature>